<reference evidence="1 2" key="1">
    <citation type="submission" date="2019-01" db="EMBL/GenBank/DDBJ databases">
        <title>Sequencing of cultivated peanut Arachis hypogaea provides insights into genome evolution and oil improvement.</title>
        <authorList>
            <person name="Chen X."/>
        </authorList>
    </citation>
    <scope>NUCLEOTIDE SEQUENCE [LARGE SCALE GENOMIC DNA]</scope>
    <source>
        <strain evidence="2">cv. Fuhuasheng</strain>
        <tissue evidence="1">Leaves</tissue>
    </source>
</reference>
<proteinExistence type="predicted"/>
<evidence type="ECO:0000313" key="2">
    <source>
        <dbReference type="Proteomes" id="UP000289738"/>
    </source>
</evidence>
<evidence type="ECO:0000313" key="1">
    <source>
        <dbReference type="EMBL" id="RYR39305.1"/>
    </source>
</evidence>
<comment type="caution">
    <text evidence="1">The sequence shown here is derived from an EMBL/GenBank/DDBJ whole genome shotgun (WGS) entry which is preliminary data.</text>
</comment>
<name>A0A445BKT6_ARAHY</name>
<keyword evidence="2" id="KW-1185">Reference proteome</keyword>
<organism evidence="1 2">
    <name type="scientific">Arachis hypogaea</name>
    <name type="common">Peanut</name>
    <dbReference type="NCBI Taxonomy" id="3818"/>
    <lineage>
        <taxon>Eukaryota</taxon>
        <taxon>Viridiplantae</taxon>
        <taxon>Streptophyta</taxon>
        <taxon>Embryophyta</taxon>
        <taxon>Tracheophyta</taxon>
        <taxon>Spermatophyta</taxon>
        <taxon>Magnoliopsida</taxon>
        <taxon>eudicotyledons</taxon>
        <taxon>Gunneridae</taxon>
        <taxon>Pentapetalae</taxon>
        <taxon>rosids</taxon>
        <taxon>fabids</taxon>
        <taxon>Fabales</taxon>
        <taxon>Fabaceae</taxon>
        <taxon>Papilionoideae</taxon>
        <taxon>50 kb inversion clade</taxon>
        <taxon>dalbergioids sensu lato</taxon>
        <taxon>Dalbergieae</taxon>
        <taxon>Pterocarpus clade</taxon>
        <taxon>Arachis</taxon>
    </lineage>
</organism>
<gene>
    <name evidence="1" type="ORF">Ahy_A09g044811</name>
</gene>
<dbReference type="EMBL" id="SDMP01000009">
    <property type="protein sequence ID" value="RYR39305.1"/>
    <property type="molecule type" value="Genomic_DNA"/>
</dbReference>
<sequence>MDSIQVSHAKHMIAHVIRQVNNSFNKHQTISTNCKVSIHWSTQIELDCKGIFEMKCVTRSTTSYANCFSNEGGKIHASIKRALVSRFVNLLKEGISYQIRYFDVIRYLAGIGSERTLEKDDKFTKYTIIELEINNG</sequence>
<dbReference type="AlphaFoldDB" id="A0A445BKT6"/>
<protein>
    <submittedName>
        <fullName evidence="1">Uncharacterized protein</fullName>
    </submittedName>
</protein>
<accession>A0A445BKT6</accession>
<dbReference type="Proteomes" id="UP000289738">
    <property type="component" value="Chromosome A09"/>
</dbReference>